<name>A0A445ABX0_ARAHY</name>
<feature type="region of interest" description="Disordered" evidence="1">
    <location>
        <begin position="29"/>
        <end position="48"/>
    </location>
</feature>
<evidence type="ECO:0000313" key="3">
    <source>
        <dbReference type="Proteomes" id="UP000289738"/>
    </source>
</evidence>
<dbReference type="Proteomes" id="UP000289738">
    <property type="component" value="Chromosome B02"/>
</dbReference>
<evidence type="ECO:0000256" key="1">
    <source>
        <dbReference type="SAM" id="MobiDB-lite"/>
    </source>
</evidence>
<sequence length="174" mass="19675">MSEKCDPPKKKALRDKIAATHARMPLTRVAANDTFRKSSTKEKGPETMTVTLSSLNKSSDNNESYDSVVDELYKPRYGEDSSEEEEVVVKKSIGKIPQVKLRTATASKLMQERGTIMVEDDDGAYDAFDGRDSWHLEEMKTSPNSENELDKVNLDEVFLAFKKGERFGYLKLEI</sequence>
<protein>
    <submittedName>
        <fullName evidence="2">Uncharacterized protein</fullName>
    </submittedName>
</protein>
<feature type="compositionally biased region" description="Basic and acidic residues" evidence="1">
    <location>
        <begin position="34"/>
        <end position="45"/>
    </location>
</feature>
<comment type="caution">
    <text evidence="2">The sequence shown here is derived from an EMBL/GenBank/DDBJ whole genome shotgun (WGS) entry which is preliminary data.</text>
</comment>
<gene>
    <name evidence="2" type="ORF">Ahy_B02g057328</name>
</gene>
<keyword evidence="3" id="KW-1185">Reference proteome</keyword>
<organism evidence="2 3">
    <name type="scientific">Arachis hypogaea</name>
    <name type="common">Peanut</name>
    <dbReference type="NCBI Taxonomy" id="3818"/>
    <lineage>
        <taxon>Eukaryota</taxon>
        <taxon>Viridiplantae</taxon>
        <taxon>Streptophyta</taxon>
        <taxon>Embryophyta</taxon>
        <taxon>Tracheophyta</taxon>
        <taxon>Spermatophyta</taxon>
        <taxon>Magnoliopsida</taxon>
        <taxon>eudicotyledons</taxon>
        <taxon>Gunneridae</taxon>
        <taxon>Pentapetalae</taxon>
        <taxon>rosids</taxon>
        <taxon>fabids</taxon>
        <taxon>Fabales</taxon>
        <taxon>Fabaceae</taxon>
        <taxon>Papilionoideae</taxon>
        <taxon>50 kb inversion clade</taxon>
        <taxon>dalbergioids sensu lato</taxon>
        <taxon>Dalbergieae</taxon>
        <taxon>Pterocarpus clade</taxon>
        <taxon>Arachis</taxon>
    </lineage>
</organism>
<dbReference type="AlphaFoldDB" id="A0A445ABX0"/>
<dbReference type="EMBL" id="SDMP01000012">
    <property type="protein sequence ID" value="RYR23835.1"/>
    <property type="molecule type" value="Genomic_DNA"/>
</dbReference>
<reference evidence="2 3" key="1">
    <citation type="submission" date="2019-01" db="EMBL/GenBank/DDBJ databases">
        <title>Sequencing of cultivated peanut Arachis hypogaea provides insights into genome evolution and oil improvement.</title>
        <authorList>
            <person name="Chen X."/>
        </authorList>
    </citation>
    <scope>NUCLEOTIDE SEQUENCE [LARGE SCALE GENOMIC DNA]</scope>
    <source>
        <strain evidence="3">cv. Fuhuasheng</strain>
        <tissue evidence="2">Leaves</tissue>
    </source>
</reference>
<accession>A0A445ABX0</accession>
<proteinExistence type="predicted"/>
<evidence type="ECO:0000313" key="2">
    <source>
        <dbReference type="EMBL" id="RYR23835.1"/>
    </source>
</evidence>